<dbReference type="RefSeq" id="WP_045957812.1">
    <property type="nucleotide sequence ID" value="NZ_FO704551.1"/>
</dbReference>
<dbReference type="GO" id="GO:0005525">
    <property type="term" value="F:GTP binding"/>
    <property type="evidence" value="ECO:0007669"/>
    <property type="project" value="UniProtKB-KW"/>
</dbReference>
<evidence type="ECO:0000256" key="1">
    <source>
        <dbReference type="ARBA" id="ARBA00001946"/>
    </source>
</evidence>
<evidence type="ECO:0000256" key="14">
    <source>
        <dbReference type="ARBA" id="ARBA00079807"/>
    </source>
</evidence>
<keyword evidence="17" id="KW-1185">Reference proteome</keyword>
<evidence type="ECO:0000256" key="10">
    <source>
        <dbReference type="ARBA" id="ARBA00031082"/>
    </source>
</evidence>
<evidence type="ECO:0000256" key="12">
    <source>
        <dbReference type="ARBA" id="ARBA00056901"/>
    </source>
</evidence>
<sequence>MNIANINLLPPSKYLTSLHTKIRNNQADNACFTYYADQLVRQLLVYTANLLPYETQDVLTPIGETYAGLRLVRGVCGVSVIRAGESFEGEYRRMFAGQPIGKILIQRDPYSKQPKYFYSHFPDDIAERAVLLFEPMLATGGSLLMAIETLLKQDVALENIYVINVLTSPAGIERLLSHFPTIKLVTSSIEQGMTEQAFMKPGIGDFGDRYFGTLHR</sequence>
<comment type="pathway">
    <text evidence="2">Pyrimidine metabolism; UMP biosynthesis via salvage pathway; UMP from uracil: step 1/1.</text>
</comment>
<dbReference type="STRING" id="1354304.XPG1_0723"/>
<dbReference type="SUPFAM" id="SSF53271">
    <property type="entry name" value="PRTase-like"/>
    <property type="match status" value="1"/>
</dbReference>
<dbReference type="GO" id="GO:0004845">
    <property type="term" value="F:uracil phosphoribosyltransferase activity"/>
    <property type="evidence" value="ECO:0007669"/>
    <property type="project" value="UniProtKB-EC"/>
</dbReference>
<accession>A0A068QZK3</accession>
<organism evidence="16 17">
    <name type="scientific">Xenorhabdus poinarii G6</name>
    <dbReference type="NCBI Taxonomy" id="1354304"/>
    <lineage>
        <taxon>Bacteria</taxon>
        <taxon>Pseudomonadati</taxon>
        <taxon>Pseudomonadota</taxon>
        <taxon>Gammaproteobacteria</taxon>
        <taxon>Enterobacterales</taxon>
        <taxon>Morganellaceae</taxon>
        <taxon>Xenorhabdus</taxon>
    </lineage>
</organism>
<gene>
    <name evidence="16" type="primary">FUR</name>
    <name evidence="16" type="ORF">XPG1_0723</name>
</gene>
<feature type="domain" description="Phosphoribosyltransferase" evidence="15">
    <location>
        <begin position="12"/>
        <end position="213"/>
    </location>
</feature>
<dbReference type="AlphaFoldDB" id="A0A068QZK3"/>
<evidence type="ECO:0000256" key="7">
    <source>
        <dbReference type="ARBA" id="ARBA00022679"/>
    </source>
</evidence>
<dbReference type="InterPro" id="IPR000836">
    <property type="entry name" value="PRTase_dom"/>
</dbReference>
<comment type="cofactor">
    <cofactor evidence="1">
        <name>Mg(2+)</name>
        <dbReference type="ChEBI" id="CHEBI:18420"/>
    </cofactor>
</comment>
<dbReference type="FunFam" id="3.40.50.2020:FF:000023">
    <property type="entry name" value="Probable uracil phosphoribosyltransferase"/>
    <property type="match status" value="1"/>
</dbReference>
<keyword evidence="7 16" id="KW-0808">Transferase</keyword>
<dbReference type="KEGG" id="xpo:XPG1_0723"/>
<dbReference type="Pfam" id="PF14681">
    <property type="entry name" value="UPRTase"/>
    <property type="match status" value="1"/>
</dbReference>
<comment type="similarity">
    <text evidence="3">Belongs to the UPRTase family.</text>
</comment>
<evidence type="ECO:0000259" key="15">
    <source>
        <dbReference type="Pfam" id="PF14681"/>
    </source>
</evidence>
<evidence type="ECO:0000256" key="8">
    <source>
        <dbReference type="ARBA" id="ARBA00022741"/>
    </source>
</evidence>
<dbReference type="InterPro" id="IPR029057">
    <property type="entry name" value="PRTase-like"/>
</dbReference>
<comment type="function">
    <text evidence="12">Catalyzes the conversion of uracil and 5-phospho-alpha-D-ribose 1-diphosphate (PRPP) to UMP and diphosphate.</text>
</comment>
<protein>
    <recommendedName>
        <fullName evidence="13">Uracil phosphoribosyltransferase</fullName>
        <ecNumber evidence="4">2.4.2.9</ecNumber>
    </recommendedName>
    <alternativeName>
        <fullName evidence="10">UMP pyrophosphorylase</fullName>
    </alternativeName>
    <alternativeName>
        <fullName evidence="14">UPRTase</fullName>
    </alternativeName>
</protein>
<dbReference type="NCBIfam" id="NF001097">
    <property type="entry name" value="PRK00129.1"/>
    <property type="match status" value="1"/>
</dbReference>
<keyword evidence="6 16" id="KW-0328">Glycosyltransferase</keyword>
<dbReference type="HOGENOM" id="CLU_067096_1_1_6"/>
<keyword evidence="8" id="KW-0547">Nucleotide-binding</keyword>
<reference evidence="16 17" key="1">
    <citation type="submission" date="2013-07" db="EMBL/GenBank/DDBJ databases">
        <authorList>
            <person name="Genoscope - CEA"/>
        </authorList>
    </citation>
    <scope>NUCLEOTIDE SEQUENCE [LARGE SCALE GENOMIC DNA]</scope>
    <source>
        <strain evidence="16 17">G6</strain>
    </source>
</reference>
<dbReference type="EMBL" id="FO704551">
    <property type="protein sequence ID" value="CDG20378.1"/>
    <property type="molecule type" value="Genomic_DNA"/>
</dbReference>
<evidence type="ECO:0000256" key="6">
    <source>
        <dbReference type="ARBA" id="ARBA00022676"/>
    </source>
</evidence>
<evidence type="ECO:0000256" key="2">
    <source>
        <dbReference type="ARBA" id="ARBA00005180"/>
    </source>
</evidence>
<keyword evidence="5" id="KW-0021">Allosteric enzyme</keyword>
<evidence type="ECO:0000313" key="16">
    <source>
        <dbReference type="EMBL" id="CDG20378.1"/>
    </source>
</evidence>
<keyword evidence="9" id="KW-0342">GTP-binding</keyword>
<evidence type="ECO:0000256" key="11">
    <source>
        <dbReference type="ARBA" id="ARBA00052919"/>
    </source>
</evidence>
<evidence type="ECO:0000256" key="3">
    <source>
        <dbReference type="ARBA" id="ARBA00009516"/>
    </source>
</evidence>
<evidence type="ECO:0000256" key="13">
    <source>
        <dbReference type="ARBA" id="ARBA00072146"/>
    </source>
</evidence>
<dbReference type="Gene3D" id="3.40.50.2020">
    <property type="match status" value="1"/>
</dbReference>
<evidence type="ECO:0000256" key="9">
    <source>
        <dbReference type="ARBA" id="ARBA00023134"/>
    </source>
</evidence>
<evidence type="ECO:0000256" key="5">
    <source>
        <dbReference type="ARBA" id="ARBA00022533"/>
    </source>
</evidence>
<proteinExistence type="inferred from homology"/>
<dbReference type="OrthoDB" id="9781675at2"/>
<dbReference type="Proteomes" id="UP000032735">
    <property type="component" value="Chromosome"/>
</dbReference>
<comment type="catalytic activity">
    <reaction evidence="11">
        <text>UMP + diphosphate = 5-phospho-alpha-D-ribose 1-diphosphate + uracil</text>
        <dbReference type="Rhea" id="RHEA:13017"/>
        <dbReference type="ChEBI" id="CHEBI:17568"/>
        <dbReference type="ChEBI" id="CHEBI:33019"/>
        <dbReference type="ChEBI" id="CHEBI:57865"/>
        <dbReference type="ChEBI" id="CHEBI:58017"/>
        <dbReference type="EC" id="2.4.2.9"/>
    </reaction>
</comment>
<dbReference type="CDD" id="cd06223">
    <property type="entry name" value="PRTases_typeI"/>
    <property type="match status" value="1"/>
</dbReference>
<evidence type="ECO:0000256" key="4">
    <source>
        <dbReference type="ARBA" id="ARBA00011894"/>
    </source>
</evidence>
<dbReference type="EC" id="2.4.2.9" evidence="4"/>
<name>A0A068QZK3_9GAMM</name>
<evidence type="ECO:0000313" key="17">
    <source>
        <dbReference type="Proteomes" id="UP000032735"/>
    </source>
</evidence>